<dbReference type="Pfam" id="PF00854">
    <property type="entry name" value="PTR2"/>
    <property type="match status" value="1"/>
</dbReference>
<comment type="caution">
    <text evidence="8">The sequence shown here is derived from an EMBL/GenBank/DDBJ whole genome shotgun (WGS) entry which is preliminary data.</text>
</comment>
<comment type="subcellular location">
    <subcellularLocation>
        <location evidence="1">Membrane</location>
        <topology evidence="1">Multi-pass membrane protein</topology>
    </subcellularLocation>
</comment>
<accession>A0ABD2XTR3</accession>
<gene>
    <name evidence="8" type="ORF">ACH5RR_041195</name>
</gene>
<dbReference type="InterPro" id="IPR000109">
    <property type="entry name" value="POT_fam"/>
</dbReference>
<evidence type="ECO:0000256" key="5">
    <source>
        <dbReference type="ARBA" id="ARBA00023136"/>
    </source>
</evidence>
<dbReference type="InterPro" id="IPR036259">
    <property type="entry name" value="MFS_trans_sf"/>
</dbReference>
<dbReference type="GO" id="GO:0016020">
    <property type="term" value="C:membrane"/>
    <property type="evidence" value="ECO:0007669"/>
    <property type="project" value="UniProtKB-SubCell"/>
</dbReference>
<dbReference type="Gene3D" id="1.20.1250.20">
    <property type="entry name" value="MFS general substrate transporter like domains"/>
    <property type="match status" value="2"/>
</dbReference>
<evidence type="ECO:0000256" key="2">
    <source>
        <dbReference type="ARBA" id="ARBA00005982"/>
    </source>
</evidence>
<evidence type="ECO:0000256" key="3">
    <source>
        <dbReference type="ARBA" id="ARBA00022692"/>
    </source>
</evidence>
<dbReference type="EMBL" id="JBJUIK010000017">
    <property type="protein sequence ID" value="KAL3498463.1"/>
    <property type="molecule type" value="Genomic_DNA"/>
</dbReference>
<sequence length="253" mass="28129">MLMFFSILLFSLASPFYVKLKAKSNLIVEMLQVDVASCRKQRIELSPESSNMYYHKDGSLILPSERLRFLNKACIIIDPEKDLTAEGRVTDLCSLCTVNQVKKLKKLLKVIPLWSTGMIMALNMIQNSFSVLQAKSMNRKFGSSFEIPAGFFSSDNNCRGKRGSLAIEEGFSDDPEAVVEMSAIWLIPQHRLIGFAESLNTVGQNEFSTILSFPKACQSIASTLCLLGISLANLVSSFLVSAIDNFTKRVGKY</sequence>
<evidence type="ECO:0000256" key="6">
    <source>
        <dbReference type="ARBA" id="ARBA00044504"/>
    </source>
</evidence>
<evidence type="ECO:0000256" key="7">
    <source>
        <dbReference type="SAM" id="Phobius"/>
    </source>
</evidence>
<dbReference type="Proteomes" id="UP001630127">
    <property type="component" value="Unassembled WGS sequence"/>
</dbReference>
<keyword evidence="5 7" id="KW-0472">Membrane</keyword>
<protein>
    <submittedName>
        <fullName evidence="8">Uncharacterized protein</fullName>
    </submittedName>
</protein>
<proteinExistence type="inferred from homology"/>
<keyword evidence="4 7" id="KW-1133">Transmembrane helix</keyword>
<comment type="similarity">
    <text evidence="6">Belongs to the major facilitator superfamily. Phosphate:H(+) symporter (TC 2.A.1.9) family.</text>
</comment>
<dbReference type="AlphaFoldDB" id="A0ABD2XTR3"/>
<comment type="similarity">
    <text evidence="2">Belongs to the major facilitator superfamily. Proton-dependent oligopeptide transporter (POT/PTR) (TC 2.A.17) family.</text>
</comment>
<evidence type="ECO:0000313" key="8">
    <source>
        <dbReference type="EMBL" id="KAL3498463.1"/>
    </source>
</evidence>
<name>A0ABD2XTR3_9GENT</name>
<evidence type="ECO:0000313" key="9">
    <source>
        <dbReference type="Proteomes" id="UP001630127"/>
    </source>
</evidence>
<dbReference type="PANTHER" id="PTHR11654">
    <property type="entry name" value="OLIGOPEPTIDE TRANSPORTER-RELATED"/>
    <property type="match status" value="1"/>
</dbReference>
<organism evidence="8 9">
    <name type="scientific">Cinchona calisaya</name>
    <dbReference type="NCBI Taxonomy" id="153742"/>
    <lineage>
        <taxon>Eukaryota</taxon>
        <taxon>Viridiplantae</taxon>
        <taxon>Streptophyta</taxon>
        <taxon>Embryophyta</taxon>
        <taxon>Tracheophyta</taxon>
        <taxon>Spermatophyta</taxon>
        <taxon>Magnoliopsida</taxon>
        <taxon>eudicotyledons</taxon>
        <taxon>Gunneridae</taxon>
        <taxon>Pentapetalae</taxon>
        <taxon>asterids</taxon>
        <taxon>lamiids</taxon>
        <taxon>Gentianales</taxon>
        <taxon>Rubiaceae</taxon>
        <taxon>Cinchonoideae</taxon>
        <taxon>Cinchoneae</taxon>
        <taxon>Cinchona</taxon>
    </lineage>
</organism>
<feature type="transmembrane region" description="Helical" evidence="7">
    <location>
        <begin position="220"/>
        <end position="243"/>
    </location>
</feature>
<evidence type="ECO:0000256" key="1">
    <source>
        <dbReference type="ARBA" id="ARBA00004141"/>
    </source>
</evidence>
<reference evidence="8 9" key="1">
    <citation type="submission" date="2024-11" db="EMBL/GenBank/DDBJ databases">
        <title>A near-complete genome assembly of Cinchona calisaya.</title>
        <authorList>
            <person name="Lian D.C."/>
            <person name="Zhao X.W."/>
            <person name="Wei L."/>
        </authorList>
    </citation>
    <scope>NUCLEOTIDE SEQUENCE [LARGE SCALE GENOMIC DNA]</scope>
    <source>
        <tissue evidence="8">Nenye</tissue>
    </source>
</reference>
<keyword evidence="9" id="KW-1185">Reference proteome</keyword>
<evidence type="ECO:0000256" key="4">
    <source>
        <dbReference type="ARBA" id="ARBA00022989"/>
    </source>
</evidence>
<keyword evidence="3 7" id="KW-0812">Transmembrane</keyword>